<feature type="compositionally biased region" description="Basic and acidic residues" evidence="1">
    <location>
        <begin position="188"/>
        <end position="200"/>
    </location>
</feature>
<dbReference type="AlphaFoldDB" id="A0A5E7SE53"/>
<protein>
    <submittedName>
        <fullName evidence="2">Uncharacterized protein</fullName>
    </submittedName>
</protein>
<feature type="region of interest" description="Disordered" evidence="1">
    <location>
        <begin position="171"/>
        <end position="217"/>
    </location>
</feature>
<accession>A0A5E7SE53</accession>
<proteinExistence type="predicted"/>
<dbReference type="EMBL" id="CABVJB010000003">
    <property type="protein sequence ID" value="VVP84314.1"/>
    <property type="molecule type" value="Genomic_DNA"/>
</dbReference>
<gene>
    <name evidence="2" type="ORF">PS922_02120</name>
</gene>
<reference evidence="2 3" key="1">
    <citation type="submission" date="2019-09" db="EMBL/GenBank/DDBJ databases">
        <authorList>
            <person name="Chandra G."/>
            <person name="Truman W A."/>
        </authorList>
    </citation>
    <scope>NUCLEOTIDE SEQUENCE [LARGE SCALE GENOMIC DNA]</scope>
    <source>
        <strain evidence="2">PS922</strain>
    </source>
</reference>
<sequence>MSTLKTRYASALCSVGGRHYRLVAFFQKHVRLEDVQDGHCLSFTQDEAFQMLVQQDLIIISPPVSQHSVQMLAEMVNPPKPTARQPTISPNHAAAEDALRRGTEQRYCRCATRQQGIYERSARLVDRQTAHVRSILQDEFNRYQPLDAVTRARLLARLKVDTQALKLCPESGGSGRAMLQPAPVGDHPPSEDRWLSERRSWAAATAPAGRRPKTPAWTIITLRRRR</sequence>
<organism evidence="2 3">
    <name type="scientific">Pseudomonas fluorescens</name>
    <dbReference type="NCBI Taxonomy" id="294"/>
    <lineage>
        <taxon>Bacteria</taxon>
        <taxon>Pseudomonadati</taxon>
        <taxon>Pseudomonadota</taxon>
        <taxon>Gammaproteobacteria</taxon>
        <taxon>Pseudomonadales</taxon>
        <taxon>Pseudomonadaceae</taxon>
        <taxon>Pseudomonas</taxon>
    </lineage>
</organism>
<name>A0A5E7SE53_PSEFL</name>
<dbReference type="RefSeq" id="WP_154863161.1">
    <property type="nucleotide sequence ID" value="NZ_CABVJB010000003.1"/>
</dbReference>
<evidence type="ECO:0000256" key="1">
    <source>
        <dbReference type="SAM" id="MobiDB-lite"/>
    </source>
</evidence>
<dbReference type="Proteomes" id="UP000325565">
    <property type="component" value="Unassembled WGS sequence"/>
</dbReference>
<evidence type="ECO:0000313" key="2">
    <source>
        <dbReference type="EMBL" id="VVP84314.1"/>
    </source>
</evidence>
<evidence type="ECO:0000313" key="3">
    <source>
        <dbReference type="Proteomes" id="UP000325565"/>
    </source>
</evidence>